<protein>
    <submittedName>
        <fullName evidence="1">DUF1127 domain-containing protein</fullName>
    </submittedName>
</protein>
<gene>
    <name evidence="1" type="ORF">CVM52_14425</name>
</gene>
<dbReference type="AlphaFoldDB" id="A0A2M8IZM7"/>
<organism evidence="1 2">
    <name type="scientific">Pseudooceanicola lipolyticus</name>
    <dbReference type="NCBI Taxonomy" id="2029104"/>
    <lineage>
        <taxon>Bacteria</taxon>
        <taxon>Pseudomonadati</taxon>
        <taxon>Pseudomonadota</taxon>
        <taxon>Alphaproteobacteria</taxon>
        <taxon>Rhodobacterales</taxon>
        <taxon>Paracoccaceae</taxon>
        <taxon>Pseudooceanicola</taxon>
    </lineage>
</organism>
<dbReference type="RefSeq" id="WP_100163191.1">
    <property type="nucleotide sequence ID" value="NZ_PGTB01000062.1"/>
</dbReference>
<reference evidence="1 2" key="1">
    <citation type="journal article" date="2018" name="Int. J. Syst. Evol. Microbiol.">
        <title>Pseudooceanicola lipolyticus sp. nov., a marine alphaproteobacterium, reclassification of Oceanicola flagellatus as Pseudooceanicola flagellatus comb. nov. and emended description of the genus Pseudooceanicola.</title>
        <authorList>
            <person name="Huang M.-M."/>
            <person name="Guo L.-L."/>
            <person name="Wu Y.-H."/>
            <person name="Lai Q.-L."/>
            <person name="Shao Z.-Z."/>
            <person name="Wang C.-S."/>
            <person name="Wu M."/>
            <person name="Xu X.-W."/>
        </authorList>
    </citation>
    <scope>NUCLEOTIDE SEQUENCE [LARGE SCALE GENOMIC DNA]</scope>
    <source>
        <strain evidence="1 2">157</strain>
    </source>
</reference>
<comment type="caution">
    <text evidence="1">The sequence shown here is derived from an EMBL/GenBank/DDBJ whole genome shotgun (WGS) entry which is preliminary data.</text>
</comment>
<proteinExistence type="predicted"/>
<keyword evidence="2" id="KW-1185">Reference proteome</keyword>
<evidence type="ECO:0000313" key="1">
    <source>
        <dbReference type="EMBL" id="PJE35996.1"/>
    </source>
</evidence>
<sequence length="70" mass="7648">MSETITNAPWAGACRRSLAAIHDELVAAFCDSDAMRQYRALAALSDAELSARGLTRQSLGRYVFADRAWA</sequence>
<dbReference type="Proteomes" id="UP000231553">
    <property type="component" value="Unassembled WGS sequence"/>
</dbReference>
<evidence type="ECO:0000313" key="2">
    <source>
        <dbReference type="Proteomes" id="UP000231553"/>
    </source>
</evidence>
<name>A0A2M8IZM7_9RHOB</name>
<dbReference type="EMBL" id="PGTB01000062">
    <property type="protein sequence ID" value="PJE35996.1"/>
    <property type="molecule type" value="Genomic_DNA"/>
</dbReference>
<accession>A0A2M8IZM7</accession>